<gene>
    <name evidence="12" type="ORF">EKH83_03050</name>
</gene>
<keyword evidence="8" id="KW-0175">Coiled coil</keyword>
<dbReference type="InterPro" id="IPR005467">
    <property type="entry name" value="His_kinase_dom"/>
</dbReference>
<comment type="catalytic activity">
    <reaction evidence="1">
        <text>ATP + protein L-histidine = ADP + protein N-phospho-L-histidine.</text>
        <dbReference type="EC" id="2.7.13.3"/>
    </reaction>
</comment>
<dbReference type="EC" id="2.7.13.3" evidence="2"/>
<keyword evidence="6" id="KW-0902">Two-component regulatory system</keyword>
<dbReference type="InterPro" id="IPR013655">
    <property type="entry name" value="PAS_fold_3"/>
</dbReference>
<keyword evidence="3" id="KW-0597">Phosphoprotein</keyword>
<feature type="coiled-coil region" evidence="8">
    <location>
        <begin position="164"/>
        <end position="205"/>
    </location>
</feature>
<name>A0A4Q0ME35_9SPHI</name>
<evidence type="ECO:0000313" key="13">
    <source>
        <dbReference type="Proteomes" id="UP000290848"/>
    </source>
</evidence>
<dbReference type="SUPFAM" id="SSF55874">
    <property type="entry name" value="ATPase domain of HSP90 chaperone/DNA topoisomerase II/histidine kinase"/>
    <property type="match status" value="1"/>
</dbReference>
<evidence type="ECO:0000259" key="10">
    <source>
        <dbReference type="PROSITE" id="PS50112"/>
    </source>
</evidence>
<dbReference type="InterPro" id="IPR052162">
    <property type="entry name" value="Sensor_kinase/Photoreceptor"/>
</dbReference>
<dbReference type="InterPro" id="IPR003594">
    <property type="entry name" value="HATPase_dom"/>
</dbReference>
<proteinExistence type="predicted"/>
<evidence type="ECO:0000256" key="8">
    <source>
        <dbReference type="SAM" id="Coils"/>
    </source>
</evidence>
<dbReference type="InterPro" id="IPR000014">
    <property type="entry name" value="PAS"/>
</dbReference>
<dbReference type="PANTHER" id="PTHR43304">
    <property type="entry name" value="PHYTOCHROME-LIKE PROTEIN CPH1"/>
    <property type="match status" value="1"/>
</dbReference>
<dbReference type="FunFam" id="1.10.287.130:FF:000001">
    <property type="entry name" value="Two-component sensor histidine kinase"/>
    <property type="match status" value="1"/>
</dbReference>
<dbReference type="InterPro" id="IPR000700">
    <property type="entry name" value="PAS-assoc_C"/>
</dbReference>
<dbReference type="CDD" id="cd00130">
    <property type="entry name" value="PAS"/>
    <property type="match status" value="2"/>
</dbReference>
<evidence type="ECO:0000256" key="4">
    <source>
        <dbReference type="ARBA" id="ARBA00022679"/>
    </source>
</evidence>
<sequence length="557" mass="63153">MEQLKLYEQLAAENAKLHQQLEEANETITAIRTGQIDALVVKTEEGHQLYTLKSADQTYRVFIEKMNEGVVTLNAEGTILYCNSRFAEMAGMLQKFPIGEDFHDFIFPGEGNKARALLKSGWEADCKAEVVICNRNGDQIPCLLSCNTIELDEGAALSVILTDLTQQKESERQLLVKNKQLEEARRAAEKLNDELENTVKERTSELLKSREYFKFLANNIPVIVWTAKPDGQHDYFNKRWYEYTGMGMGQEQGMGWVNALHPDDLSKTVDTWAKSIETGAPYEMEYRLKRYSDQQYHWHLSYAVPFKDPEGHVAAWFGTNTDIDDQRRQTEKRDEFIGIASHELKTPLTSLKGYLQIINSYNKEKVPAAVKEFVSKAGVSVAKLNNLVRDLLDVSKINAGKLVFNISSLDFSEMISFCTDSARHMYPEYNIESYIEPHLVIAGNAERLEQVFMNLVSNAVKYSQDNHKIIIEAFLKDSMAEVRITDFGIGLSDDQKDLIFERFYRVEDKKFLASGLGMGLYICSEIIAAHNGVLGVESELGKGSTFYFRIPVSAAPV</sequence>
<dbReference type="EMBL" id="RXOC01000002">
    <property type="protein sequence ID" value="RXF71680.1"/>
    <property type="molecule type" value="Genomic_DNA"/>
</dbReference>
<dbReference type="SMART" id="SM00387">
    <property type="entry name" value="HATPase_c"/>
    <property type="match status" value="1"/>
</dbReference>
<dbReference type="NCBIfam" id="TIGR00229">
    <property type="entry name" value="sensory_box"/>
    <property type="match status" value="2"/>
</dbReference>
<dbReference type="RefSeq" id="WP_128767927.1">
    <property type="nucleotide sequence ID" value="NZ_RXOC01000002.1"/>
</dbReference>
<dbReference type="CDD" id="cd00082">
    <property type="entry name" value="HisKA"/>
    <property type="match status" value="1"/>
</dbReference>
<comment type="caution">
    <text evidence="12">The sequence shown here is derived from an EMBL/GenBank/DDBJ whole genome shotgun (WGS) entry which is preliminary data.</text>
</comment>
<dbReference type="FunFam" id="3.30.565.10:FF:000006">
    <property type="entry name" value="Sensor histidine kinase WalK"/>
    <property type="match status" value="1"/>
</dbReference>
<dbReference type="SMART" id="SM00091">
    <property type="entry name" value="PAS"/>
    <property type="match status" value="2"/>
</dbReference>
<evidence type="ECO:0000259" key="9">
    <source>
        <dbReference type="PROSITE" id="PS50109"/>
    </source>
</evidence>
<evidence type="ECO:0000256" key="3">
    <source>
        <dbReference type="ARBA" id="ARBA00022553"/>
    </source>
</evidence>
<dbReference type="Gene3D" id="3.30.565.10">
    <property type="entry name" value="Histidine kinase-like ATPase, C-terminal domain"/>
    <property type="match status" value="1"/>
</dbReference>
<dbReference type="InterPro" id="IPR036097">
    <property type="entry name" value="HisK_dim/P_sf"/>
</dbReference>
<dbReference type="SMART" id="SM00086">
    <property type="entry name" value="PAC"/>
    <property type="match status" value="2"/>
</dbReference>
<dbReference type="Proteomes" id="UP000290848">
    <property type="component" value="Unassembled WGS sequence"/>
</dbReference>
<dbReference type="SMART" id="SM00388">
    <property type="entry name" value="HisKA"/>
    <property type="match status" value="1"/>
</dbReference>
<dbReference type="Pfam" id="PF00512">
    <property type="entry name" value="HisKA"/>
    <property type="match status" value="1"/>
</dbReference>
<evidence type="ECO:0000259" key="11">
    <source>
        <dbReference type="PROSITE" id="PS50113"/>
    </source>
</evidence>
<dbReference type="AlphaFoldDB" id="A0A4Q0ME35"/>
<dbReference type="PROSITE" id="PS50113">
    <property type="entry name" value="PAC"/>
    <property type="match status" value="1"/>
</dbReference>
<dbReference type="PRINTS" id="PR00344">
    <property type="entry name" value="BCTRLSENSOR"/>
</dbReference>
<organism evidence="12 13">
    <name type="scientific">Arcticibacter tournemirensis</name>
    <dbReference type="NCBI Taxonomy" id="699437"/>
    <lineage>
        <taxon>Bacteria</taxon>
        <taxon>Pseudomonadati</taxon>
        <taxon>Bacteroidota</taxon>
        <taxon>Sphingobacteriia</taxon>
        <taxon>Sphingobacteriales</taxon>
        <taxon>Sphingobacteriaceae</taxon>
        <taxon>Arcticibacter</taxon>
    </lineage>
</organism>
<evidence type="ECO:0000256" key="6">
    <source>
        <dbReference type="ARBA" id="ARBA00023012"/>
    </source>
</evidence>
<dbReference type="InterPro" id="IPR035965">
    <property type="entry name" value="PAS-like_dom_sf"/>
</dbReference>
<dbReference type="InterPro" id="IPR036890">
    <property type="entry name" value="HATPase_C_sf"/>
</dbReference>
<dbReference type="Pfam" id="PF08447">
    <property type="entry name" value="PAS_3"/>
    <property type="match status" value="1"/>
</dbReference>
<dbReference type="SUPFAM" id="SSF55785">
    <property type="entry name" value="PYP-like sensor domain (PAS domain)"/>
    <property type="match status" value="2"/>
</dbReference>
<protein>
    <recommendedName>
        <fullName evidence="2">histidine kinase</fullName>
        <ecNumber evidence="2">2.7.13.3</ecNumber>
    </recommendedName>
</protein>
<dbReference type="Gene3D" id="3.30.450.20">
    <property type="entry name" value="PAS domain"/>
    <property type="match status" value="2"/>
</dbReference>
<evidence type="ECO:0000256" key="2">
    <source>
        <dbReference type="ARBA" id="ARBA00012438"/>
    </source>
</evidence>
<dbReference type="Pfam" id="PF13426">
    <property type="entry name" value="PAS_9"/>
    <property type="match status" value="1"/>
</dbReference>
<feature type="domain" description="PAC" evidence="11">
    <location>
        <begin position="282"/>
        <end position="335"/>
    </location>
</feature>
<evidence type="ECO:0000256" key="7">
    <source>
        <dbReference type="ARBA" id="ARBA00023136"/>
    </source>
</evidence>
<evidence type="ECO:0000256" key="1">
    <source>
        <dbReference type="ARBA" id="ARBA00000085"/>
    </source>
</evidence>
<dbReference type="PANTHER" id="PTHR43304:SF1">
    <property type="entry name" value="PAC DOMAIN-CONTAINING PROTEIN"/>
    <property type="match status" value="1"/>
</dbReference>
<evidence type="ECO:0000256" key="5">
    <source>
        <dbReference type="ARBA" id="ARBA00022777"/>
    </source>
</evidence>
<keyword evidence="5" id="KW-0418">Kinase</keyword>
<accession>A0A4Q0ME35</accession>
<dbReference type="PROSITE" id="PS50109">
    <property type="entry name" value="HIS_KIN"/>
    <property type="match status" value="1"/>
</dbReference>
<dbReference type="GO" id="GO:0000155">
    <property type="term" value="F:phosphorelay sensor kinase activity"/>
    <property type="evidence" value="ECO:0007669"/>
    <property type="project" value="InterPro"/>
</dbReference>
<dbReference type="FunFam" id="3.30.450.20:FF:000099">
    <property type="entry name" value="Sensory box sensor histidine kinase"/>
    <property type="match status" value="1"/>
</dbReference>
<dbReference type="PROSITE" id="PS50112">
    <property type="entry name" value="PAS"/>
    <property type="match status" value="1"/>
</dbReference>
<keyword evidence="7" id="KW-0472">Membrane</keyword>
<keyword evidence="4" id="KW-0808">Transferase</keyword>
<dbReference type="CDD" id="cd00075">
    <property type="entry name" value="HATPase"/>
    <property type="match status" value="1"/>
</dbReference>
<dbReference type="InterPro" id="IPR001610">
    <property type="entry name" value="PAC"/>
</dbReference>
<dbReference type="SUPFAM" id="SSF47384">
    <property type="entry name" value="Homodimeric domain of signal transducing histidine kinase"/>
    <property type="match status" value="1"/>
</dbReference>
<reference evidence="12 13" key="1">
    <citation type="submission" date="2018-12" db="EMBL/GenBank/DDBJ databases">
        <title>The Draft Genome Sequence of the Soil Bacterium Pedobacter tournemirensis R1.</title>
        <authorList>
            <person name="He J."/>
        </authorList>
    </citation>
    <scope>NUCLEOTIDE SEQUENCE [LARGE SCALE GENOMIC DNA]</scope>
    <source>
        <strain evidence="12 13">R1</strain>
    </source>
</reference>
<feature type="domain" description="Histidine kinase" evidence="9">
    <location>
        <begin position="339"/>
        <end position="554"/>
    </location>
</feature>
<evidence type="ECO:0000313" key="12">
    <source>
        <dbReference type="EMBL" id="RXF71680.1"/>
    </source>
</evidence>
<dbReference type="InterPro" id="IPR003661">
    <property type="entry name" value="HisK_dim/P_dom"/>
</dbReference>
<dbReference type="Gene3D" id="1.10.287.130">
    <property type="match status" value="1"/>
</dbReference>
<dbReference type="Pfam" id="PF02518">
    <property type="entry name" value="HATPase_c"/>
    <property type="match status" value="1"/>
</dbReference>
<feature type="domain" description="PAS" evidence="10">
    <location>
        <begin position="55"/>
        <end position="125"/>
    </location>
</feature>
<dbReference type="InterPro" id="IPR004358">
    <property type="entry name" value="Sig_transdc_His_kin-like_C"/>
</dbReference>